<evidence type="ECO:0000259" key="3">
    <source>
        <dbReference type="PROSITE" id="PS50157"/>
    </source>
</evidence>
<keyword evidence="1" id="KW-0863">Zinc-finger</keyword>
<dbReference type="AlphaFoldDB" id="A0A553NKS3"/>
<keyword evidence="1" id="KW-0862">Zinc</keyword>
<keyword evidence="1" id="KW-0479">Metal-binding</keyword>
<protein>
    <recommendedName>
        <fullName evidence="3">C2H2-type domain-containing protein</fullName>
    </recommendedName>
</protein>
<reference evidence="4 5" key="1">
    <citation type="journal article" date="2018" name="Nat. Ecol. Evol.">
        <title>Genomic signatures of mitonuclear coevolution across populations of Tigriopus californicus.</title>
        <authorList>
            <person name="Barreto F.S."/>
            <person name="Watson E.T."/>
            <person name="Lima T.G."/>
            <person name="Willett C.S."/>
            <person name="Edmands S."/>
            <person name="Li W."/>
            <person name="Burton R.S."/>
        </authorList>
    </citation>
    <scope>NUCLEOTIDE SEQUENCE [LARGE SCALE GENOMIC DNA]</scope>
    <source>
        <strain evidence="4 5">San Diego</strain>
    </source>
</reference>
<evidence type="ECO:0000313" key="5">
    <source>
        <dbReference type="Proteomes" id="UP000318571"/>
    </source>
</evidence>
<dbReference type="Proteomes" id="UP000318571">
    <property type="component" value="Unassembled WGS sequence"/>
</dbReference>
<evidence type="ECO:0000256" key="1">
    <source>
        <dbReference type="PROSITE-ProRule" id="PRU00042"/>
    </source>
</evidence>
<sequence>MPHGLLDNSWYSFPLTMSTPSPLVPNPSPFPDSREDLDDPNVSAASSVATPVSTVVASSVSRASTDSGRLLSSSSMPLARPAEQLNERYRCDRCLKTFTSRTCARAHQKMKS</sequence>
<evidence type="ECO:0000256" key="2">
    <source>
        <dbReference type="SAM" id="MobiDB-lite"/>
    </source>
</evidence>
<accession>A0A553NKS3</accession>
<dbReference type="PROSITE" id="PS50157">
    <property type="entry name" value="ZINC_FINGER_C2H2_2"/>
    <property type="match status" value="1"/>
</dbReference>
<dbReference type="GO" id="GO:0008270">
    <property type="term" value="F:zinc ion binding"/>
    <property type="evidence" value="ECO:0007669"/>
    <property type="project" value="UniProtKB-KW"/>
</dbReference>
<comment type="caution">
    <text evidence="4">The sequence shown here is derived from an EMBL/GenBank/DDBJ whole genome shotgun (WGS) entry which is preliminary data.</text>
</comment>
<feature type="domain" description="C2H2-type" evidence="3">
    <location>
        <begin position="89"/>
        <end position="112"/>
    </location>
</feature>
<name>A0A553NKS3_TIGCA</name>
<evidence type="ECO:0000313" key="4">
    <source>
        <dbReference type="EMBL" id="TRY66036.1"/>
    </source>
</evidence>
<dbReference type="InterPro" id="IPR013087">
    <property type="entry name" value="Znf_C2H2_type"/>
</dbReference>
<proteinExistence type="predicted"/>
<feature type="region of interest" description="Disordered" evidence="2">
    <location>
        <begin position="17"/>
        <end position="50"/>
    </location>
</feature>
<keyword evidence="5" id="KW-1185">Reference proteome</keyword>
<gene>
    <name evidence="4" type="ORF">TCAL_17349</name>
</gene>
<organism evidence="4 5">
    <name type="scientific">Tigriopus californicus</name>
    <name type="common">Marine copepod</name>
    <dbReference type="NCBI Taxonomy" id="6832"/>
    <lineage>
        <taxon>Eukaryota</taxon>
        <taxon>Metazoa</taxon>
        <taxon>Ecdysozoa</taxon>
        <taxon>Arthropoda</taxon>
        <taxon>Crustacea</taxon>
        <taxon>Multicrustacea</taxon>
        <taxon>Hexanauplia</taxon>
        <taxon>Copepoda</taxon>
        <taxon>Harpacticoida</taxon>
        <taxon>Harpacticidae</taxon>
        <taxon>Tigriopus</taxon>
    </lineage>
</organism>
<dbReference type="EMBL" id="VCGU01000143">
    <property type="protein sequence ID" value="TRY66036.1"/>
    <property type="molecule type" value="Genomic_DNA"/>
</dbReference>